<evidence type="ECO:0000256" key="13">
    <source>
        <dbReference type="RuleBase" id="RU000304"/>
    </source>
</evidence>
<dbReference type="Gene3D" id="3.30.200.20">
    <property type="entry name" value="Phosphorylase Kinase, domain 1"/>
    <property type="match status" value="1"/>
</dbReference>
<name>A0A1D1VS77_RAMVA</name>
<dbReference type="GO" id="GO:0005516">
    <property type="term" value="F:calmodulin binding"/>
    <property type="evidence" value="ECO:0007669"/>
    <property type="project" value="UniProtKB-KW"/>
</dbReference>
<keyword evidence="4" id="KW-0321">Glycogen metabolism</keyword>
<dbReference type="Proteomes" id="UP000186922">
    <property type="component" value="Unassembled WGS sequence"/>
</dbReference>
<evidence type="ECO:0000256" key="5">
    <source>
        <dbReference type="ARBA" id="ARBA00022679"/>
    </source>
</evidence>
<dbReference type="Pfam" id="PF00069">
    <property type="entry name" value="Pkinase"/>
    <property type="match status" value="1"/>
</dbReference>
<dbReference type="GO" id="GO:0004689">
    <property type="term" value="F:phosphorylase kinase activity"/>
    <property type="evidence" value="ECO:0007669"/>
    <property type="project" value="UniProtKB-EC"/>
</dbReference>
<feature type="domain" description="Protein kinase" evidence="14">
    <location>
        <begin position="24"/>
        <end position="296"/>
    </location>
</feature>
<evidence type="ECO:0000256" key="12">
    <source>
        <dbReference type="PROSITE-ProRule" id="PRU10141"/>
    </source>
</evidence>
<dbReference type="InterPro" id="IPR017441">
    <property type="entry name" value="Protein_kinase_ATP_BS"/>
</dbReference>
<sequence>MGADMYMDDNLPDRQEAAEFYAKYTAKDILGRGASSVVRLCVDRTTGTEYAVKVIDIGGDTNPNLSPEDAKETYEAAVKEIAALRALAGHPNIIELQDVFFAPAFIFMVFELCKKGELFDYLNQVVRLSEKKTRTIMKQLLEAVSFIHSRNYVHRDLKPENILLDDELNIKVTDFGFAGIVPEGETDVFTDLCGTPGYLAPEVLRVSMYDAQRPYGKPVDLWACGVIMYTLLAGYPPFWHRKQMVMLRQILEGQYNFAAPEWNDVTEVAKDLIRKLLTVDQDLRLTVDQALQHEFFLIKSHLDKVVTPRTRLRRCFLAVRAAIRIQRLRLTPQPVNREQIQLEPYKLRTIRKVVDLSAFMMYKHWVHKGDDQNRADLFQNTMKNEMKKYRESQVVKISA</sequence>
<keyword evidence="10" id="KW-0119">Carbohydrate metabolism</keyword>
<dbReference type="FunFam" id="3.30.200.20:FF:000138">
    <property type="entry name" value="Phosphorylase b kinase gamma catalytic chain, liver/testis"/>
    <property type="match status" value="1"/>
</dbReference>
<evidence type="ECO:0000256" key="3">
    <source>
        <dbReference type="ARBA" id="ARBA00022527"/>
    </source>
</evidence>
<dbReference type="PRINTS" id="PR01049">
    <property type="entry name" value="PHOSPHBKNASE"/>
</dbReference>
<dbReference type="SMART" id="SM00220">
    <property type="entry name" value="S_TKc"/>
    <property type="match status" value="1"/>
</dbReference>
<comment type="catalytic activity">
    <reaction evidence="1">
        <text>2 ATP + phosphorylase b = 2 ADP + phosphorylase a.</text>
        <dbReference type="EC" id="2.7.11.19"/>
    </reaction>
</comment>
<dbReference type="EC" id="2.7.11.19" evidence="2"/>
<dbReference type="PROSITE" id="PS50011">
    <property type="entry name" value="PROTEIN_KINASE_DOM"/>
    <property type="match status" value="1"/>
</dbReference>
<dbReference type="SUPFAM" id="SSF56112">
    <property type="entry name" value="Protein kinase-like (PK-like)"/>
    <property type="match status" value="1"/>
</dbReference>
<organism evidence="15 16">
    <name type="scientific">Ramazzottius varieornatus</name>
    <name type="common">Water bear</name>
    <name type="synonym">Tardigrade</name>
    <dbReference type="NCBI Taxonomy" id="947166"/>
    <lineage>
        <taxon>Eukaryota</taxon>
        <taxon>Metazoa</taxon>
        <taxon>Ecdysozoa</taxon>
        <taxon>Tardigrada</taxon>
        <taxon>Eutardigrada</taxon>
        <taxon>Parachela</taxon>
        <taxon>Hypsibioidea</taxon>
        <taxon>Ramazzottiidae</taxon>
        <taxon>Ramazzottius</taxon>
    </lineage>
</organism>
<dbReference type="FunFam" id="1.10.510.10:FF:001701">
    <property type="entry name" value="Phosphorylase kinase catalytic subunit gamma 2"/>
    <property type="match status" value="1"/>
</dbReference>
<keyword evidence="7" id="KW-0418">Kinase</keyword>
<dbReference type="Gene3D" id="1.10.510.10">
    <property type="entry name" value="Transferase(Phosphotransferase) domain 1"/>
    <property type="match status" value="1"/>
</dbReference>
<dbReference type="GO" id="GO:0005964">
    <property type="term" value="C:phosphorylase kinase complex"/>
    <property type="evidence" value="ECO:0007669"/>
    <property type="project" value="InterPro"/>
</dbReference>
<dbReference type="InterPro" id="IPR000719">
    <property type="entry name" value="Prot_kinase_dom"/>
</dbReference>
<evidence type="ECO:0000256" key="8">
    <source>
        <dbReference type="ARBA" id="ARBA00022840"/>
    </source>
</evidence>
<keyword evidence="16" id="KW-1185">Reference proteome</keyword>
<dbReference type="InterPro" id="IPR002291">
    <property type="entry name" value="Phosph_kin_gamma"/>
</dbReference>
<dbReference type="PROSITE" id="PS00108">
    <property type="entry name" value="PROTEIN_KINASE_ST"/>
    <property type="match status" value="1"/>
</dbReference>
<feature type="binding site" evidence="12">
    <location>
        <position position="53"/>
    </location>
    <ligand>
        <name>ATP</name>
        <dbReference type="ChEBI" id="CHEBI:30616"/>
    </ligand>
</feature>
<dbReference type="InterPro" id="IPR008271">
    <property type="entry name" value="Ser/Thr_kinase_AS"/>
</dbReference>
<evidence type="ECO:0000313" key="16">
    <source>
        <dbReference type="Proteomes" id="UP000186922"/>
    </source>
</evidence>
<evidence type="ECO:0000256" key="1">
    <source>
        <dbReference type="ARBA" id="ARBA00001674"/>
    </source>
</evidence>
<keyword evidence="5" id="KW-0808">Transferase</keyword>
<protein>
    <recommendedName>
        <fullName evidence="2">phosphorylase kinase</fullName>
        <ecNumber evidence="2">2.7.11.19</ecNumber>
    </recommendedName>
</protein>
<dbReference type="GO" id="GO:0005977">
    <property type="term" value="P:glycogen metabolic process"/>
    <property type="evidence" value="ECO:0007669"/>
    <property type="project" value="UniProtKB-KW"/>
</dbReference>
<keyword evidence="6 12" id="KW-0547">Nucleotide-binding</keyword>
<keyword evidence="9" id="KW-0112">Calmodulin-binding</keyword>
<reference evidence="15 16" key="1">
    <citation type="journal article" date="2016" name="Nat. Commun.">
        <title>Extremotolerant tardigrade genome and improved radiotolerance of human cultured cells by tardigrade-unique protein.</title>
        <authorList>
            <person name="Hashimoto T."/>
            <person name="Horikawa D.D."/>
            <person name="Saito Y."/>
            <person name="Kuwahara H."/>
            <person name="Kozuka-Hata H."/>
            <person name="Shin-I T."/>
            <person name="Minakuchi Y."/>
            <person name="Ohishi K."/>
            <person name="Motoyama A."/>
            <person name="Aizu T."/>
            <person name="Enomoto A."/>
            <person name="Kondo K."/>
            <person name="Tanaka S."/>
            <person name="Hara Y."/>
            <person name="Koshikawa S."/>
            <person name="Sagara H."/>
            <person name="Miura T."/>
            <person name="Yokobori S."/>
            <person name="Miyagawa K."/>
            <person name="Suzuki Y."/>
            <person name="Kubo T."/>
            <person name="Oyama M."/>
            <person name="Kohara Y."/>
            <person name="Fujiyama A."/>
            <person name="Arakawa K."/>
            <person name="Katayama T."/>
            <person name="Toyoda A."/>
            <person name="Kunieda T."/>
        </authorList>
    </citation>
    <scope>NUCLEOTIDE SEQUENCE [LARGE SCALE GENOMIC DNA]</scope>
    <source>
        <strain evidence="15 16">YOKOZUNA-1</strain>
    </source>
</reference>
<comment type="similarity">
    <text evidence="13">Belongs to the protein kinase superfamily.</text>
</comment>
<evidence type="ECO:0000256" key="9">
    <source>
        <dbReference type="ARBA" id="ARBA00022860"/>
    </source>
</evidence>
<dbReference type="STRING" id="947166.A0A1D1VS77"/>
<gene>
    <name evidence="15" type="primary">RvY_14687-1</name>
    <name evidence="15" type="synonym">RvY_14687.1</name>
    <name evidence="15" type="ORF">RvY_14687</name>
</gene>
<proteinExistence type="inferred from homology"/>
<dbReference type="OrthoDB" id="419455at2759"/>
<keyword evidence="8 12" id="KW-0067">ATP-binding</keyword>
<dbReference type="PANTHER" id="PTHR24347">
    <property type="entry name" value="SERINE/THREONINE-PROTEIN KINASE"/>
    <property type="match status" value="1"/>
</dbReference>
<evidence type="ECO:0000256" key="6">
    <source>
        <dbReference type="ARBA" id="ARBA00022741"/>
    </source>
</evidence>
<evidence type="ECO:0000256" key="11">
    <source>
        <dbReference type="ARBA" id="ARBA00025890"/>
    </source>
</evidence>
<keyword evidence="3 13" id="KW-0723">Serine/threonine-protein kinase</keyword>
<evidence type="ECO:0000256" key="10">
    <source>
        <dbReference type="ARBA" id="ARBA00023277"/>
    </source>
</evidence>
<evidence type="ECO:0000256" key="4">
    <source>
        <dbReference type="ARBA" id="ARBA00022600"/>
    </source>
</evidence>
<accession>A0A1D1VS77</accession>
<evidence type="ECO:0000256" key="7">
    <source>
        <dbReference type="ARBA" id="ARBA00022777"/>
    </source>
</evidence>
<dbReference type="EMBL" id="BDGG01000010">
    <property type="protein sequence ID" value="GAV04405.1"/>
    <property type="molecule type" value="Genomic_DNA"/>
</dbReference>
<dbReference type="PROSITE" id="PS00107">
    <property type="entry name" value="PROTEIN_KINASE_ATP"/>
    <property type="match status" value="1"/>
</dbReference>
<evidence type="ECO:0000313" key="15">
    <source>
        <dbReference type="EMBL" id="GAV04405.1"/>
    </source>
</evidence>
<dbReference type="InterPro" id="IPR011009">
    <property type="entry name" value="Kinase-like_dom_sf"/>
</dbReference>
<dbReference type="AlphaFoldDB" id="A0A1D1VS77"/>
<comment type="caution">
    <text evidence="15">The sequence shown here is derived from an EMBL/GenBank/DDBJ whole genome shotgun (WGS) entry which is preliminary data.</text>
</comment>
<evidence type="ECO:0000259" key="14">
    <source>
        <dbReference type="PROSITE" id="PS50011"/>
    </source>
</evidence>
<evidence type="ECO:0000256" key="2">
    <source>
        <dbReference type="ARBA" id="ARBA00012432"/>
    </source>
</evidence>
<comment type="subunit">
    <text evidence="11">Hexadecamer of 4 heterotetramers, each composed of alpha, beta, gamma, and delta subunits. Alpha (PHKA1 or PHKA2) and beta (PHKB) are regulatory subunits, gamma (PHKG1 or PHKG2) is the catalytic subunit, and delta is calmodulin.</text>
</comment>
<dbReference type="GO" id="GO:0005524">
    <property type="term" value="F:ATP binding"/>
    <property type="evidence" value="ECO:0007669"/>
    <property type="project" value="UniProtKB-UniRule"/>
</dbReference>